<protein>
    <recommendedName>
        <fullName evidence="3">RNA polymerase subunit sigma-70</fullName>
    </recommendedName>
</protein>
<dbReference type="Proteomes" id="UP001239215">
    <property type="component" value="Unassembled WGS sequence"/>
</dbReference>
<evidence type="ECO:0008006" key="3">
    <source>
        <dbReference type="Google" id="ProtNLM"/>
    </source>
</evidence>
<accession>A0AAJ1X1H0</accession>
<evidence type="ECO:0000313" key="1">
    <source>
        <dbReference type="EMBL" id="MDQ1104179.1"/>
    </source>
</evidence>
<evidence type="ECO:0000313" key="2">
    <source>
        <dbReference type="Proteomes" id="UP001239215"/>
    </source>
</evidence>
<dbReference type="InterPro" id="IPR013324">
    <property type="entry name" value="RNA_pol_sigma_r3/r4-like"/>
</dbReference>
<reference evidence="1" key="1">
    <citation type="submission" date="2023-07" db="EMBL/GenBank/DDBJ databases">
        <title>Functional and genomic diversity of the sorghum phyllosphere microbiome.</title>
        <authorList>
            <person name="Shade A."/>
        </authorList>
    </citation>
    <scope>NUCLEOTIDE SEQUENCE</scope>
    <source>
        <strain evidence="1">SORGH_AS_1067</strain>
    </source>
</reference>
<dbReference type="Pfam" id="PF16264">
    <property type="entry name" value="SatD"/>
    <property type="match status" value="1"/>
</dbReference>
<gene>
    <name evidence="1" type="ORF">QE405_001463</name>
</gene>
<dbReference type="SUPFAM" id="SSF88659">
    <property type="entry name" value="Sigma3 and sigma4 domains of RNA polymerase sigma factors"/>
    <property type="match status" value="1"/>
</dbReference>
<dbReference type="RefSeq" id="WP_307199555.1">
    <property type="nucleotide sequence ID" value="NZ_JAUTAN010000001.1"/>
</dbReference>
<proteinExistence type="predicted"/>
<comment type="caution">
    <text evidence="1">The sequence shown here is derived from an EMBL/GenBank/DDBJ whole genome shotgun (WGS) entry which is preliminary data.</text>
</comment>
<dbReference type="InterPro" id="IPR032580">
    <property type="entry name" value="SatD"/>
</dbReference>
<organism evidence="1 2">
    <name type="scientific">Nocardioides zeae</name>
    <dbReference type="NCBI Taxonomy" id="1457234"/>
    <lineage>
        <taxon>Bacteria</taxon>
        <taxon>Bacillati</taxon>
        <taxon>Actinomycetota</taxon>
        <taxon>Actinomycetes</taxon>
        <taxon>Propionibacteriales</taxon>
        <taxon>Nocardioidaceae</taxon>
        <taxon>Nocardioides</taxon>
    </lineage>
</organism>
<dbReference type="AlphaFoldDB" id="A0AAJ1X1H0"/>
<sequence>MTVYALIGDLVGSRRSADRRAVQDALADALAEADRRVPSVDGLHPTVGDEFQGVYPSLGAALRATLVVRLLLRPVVDTRYGIGLGERAVLDGSRTPALEDGSAWWSARAAIDELGRPATRRRRTWYVAADGATSPCPPDVVNALLLCRDALVDRVGPTAHPMLLAGLDGSSQREVAAAVGVSASAVSQQYARGLGALRDAQALLDEALGGG</sequence>
<name>A0AAJ1X1H0_9ACTN</name>
<dbReference type="EMBL" id="JAUTAN010000001">
    <property type="protein sequence ID" value="MDQ1104179.1"/>
    <property type="molecule type" value="Genomic_DNA"/>
</dbReference>